<keyword evidence="2" id="KW-1185">Reference proteome</keyword>
<reference evidence="2" key="1">
    <citation type="submission" date="2023-07" db="EMBL/GenBank/DDBJ databases">
        <title>30 novel species of actinomycetes from the DSMZ collection.</title>
        <authorList>
            <person name="Nouioui I."/>
        </authorList>
    </citation>
    <scope>NUCLEOTIDE SEQUENCE [LARGE SCALE GENOMIC DNA]</scope>
    <source>
        <strain evidence="2">DSM 44918</strain>
    </source>
</reference>
<gene>
    <name evidence="1" type="ORF">RNC47_05405</name>
</gene>
<evidence type="ECO:0000313" key="1">
    <source>
        <dbReference type="EMBL" id="MDT0317779.1"/>
    </source>
</evidence>
<accession>A0ABU2LJM4</accession>
<name>A0ABU2LJM4_9ACTN</name>
<dbReference type="RefSeq" id="WP_311595953.1">
    <property type="nucleotide sequence ID" value="NZ_JAVREM010000003.1"/>
</dbReference>
<dbReference type="EMBL" id="JAVREM010000003">
    <property type="protein sequence ID" value="MDT0317779.1"/>
    <property type="molecule type" value="Genomic_DNA"/>
</dbReference>
<evidence type="ECO:0000313" key="2">
    <source>
        <dbReference type="Proteomes" id="UP001183420"/>
    </source>
</evidence>
<organism evidence="1 2">
    <name type="scientific">Streptomyces millisiae</name>
    <dbReference type="NCBI Taxonomy" id="3075542"/>
    <lineage>
        <taxon>Bacteria</taxon>
        <taxon>Bacillati</taxon>
        <taxon>Actinomycetota</taxon>
        <taxon>Actinomycetes</taxon>
        <taxon>Kitasatosporales</taxon>
        <taxon>Streptomycetaceae</taxon>
        <taxon>Streptomyces</taxon>
    </lineage>
</organism>
<protein>
    <recommendedName>
        <fullName evidence="3">Amidase</fullName>
    </recommendedName>
</protein>
<comment type="caution">
    <text evidence="1">The sequence shown here is derived from an EMBL/GenBank/DDBJ whole genome shotgun (WGS) entry which is preliminary data.</text>
</comment>
<proteinExistence type="predicted"/>
<dbReference type="Proteomes" id="UP001183420">
    <property type="component" value="Unassembled WGS sequence"/>
</dbReference>
<sequence length="100" mass="10686">MSQPQPPTTEQVDAYIRTRLALAGVDLDMLPEQPDPETGVPTRDQALRSLRSFVTSAPVAIAGWTPPVDGRPAAAHAQQAAPPLLYPSITEAWTGGVDER</sequence>
<evidence type="ECO:0008006" key="3">
    <source>
        <dbReference type="Google" id="ProtNLM"/>
    </source>
</evidence>